<keyword evidence="2" id="KW-1185">Reference proteome</keyword>
<dbReference type="EMBL" id="CM004398">
    <property type="protein sequence ID" value="KAG8642481.1"/>
    <property type="molecule type" value="Genomic_DNA"/>
</dbReference>
<protein>
    <submittedName>
        <fullName evidence="1">Uncharacterized protein</fullName>
    </submittedName>
</protein>
<name>A0ACB7GR81_MANES</name>
<evidence type="ECO:0000313" key="2">
    <source>
        <dbReference type="Proteomes" id="UP000091857"/>
    </source>
</evidence>
<sequence length="59" mass="6892">MLHQISLSNIRIMFMVLRILHCLHVRISSLTNLVSSIINKREPRISKSFCVLCVLLRML</sequence>
<proteinExistence type="predicted"/>
<comment type="caution">
    <text evidence="1">The sequence shown here is derived from an EMBL/GenBank/DDBJ whole genome shotgun (WGS) entry which is preliminary data.</text>
</comment>
<gene>
    <name evidence="1" type="ORF">MANES_12G089484v8</name>
</gene>
<accession>A0ACB7GR81</accession>
<evidence type="ECO:0000313" key="1">
    <source>
        <dbReference type="EMBL" id="KAG8642481.1"/>
    </source>
</evidence>
<reference evidence="2" key="1">
    <citation type="journal article" date="2016" name="Nat. Biotechnol.">
        <title>Sequencing wild and cultivated cassava and related species reveals extensive interspecific hybridization and genetic diversity.</title>
        <authorList>
            <person name="Bredeson J.V."/>
            <person name="Lyons J.B."/>
            <person name="Prochnik S.E."/>
            <person name="Wu G.A."/>
            <person name="Ha C.M."/>
            <person name="Edsinger-Gonzales E."/>
            <person name="Grimwood J."/>
            <person name="Schmutz J."/>
            <person name="Rabbi I.Y."/>
            <person name="Egesi C."/>
            <person name="Nauluvula P."/>
            <person name="Lebot V."/>
            <person name="Ndunguru J."/>
            <person name="Mkamilo G."/>
            <person name="Bart R.S."/>
            <person name="Setter T.L."/>
            <person name="Gleadow R.M."/>
            <person name="Kulakow P."/>
            <person name="Ferguson M.E."/>
            <person name="Rounsley S."/>
            <person name="Rokhsar D.S."/>
        </authorList>
    </citation>
    <scope>NUCLEOTIDE SEQUENCE [LARGE SCALE GENOMIC DNA]</scope>
    <source>
        <strain evidence="2">cv. AM560-2</strain>
    </source>
</reference>
<dbReference type="Proteomes" id="UP000091857">
    <property type="component" value="Chromosome 12"/>
</dbReference>
<organism evidence="1 2">
    <name type="scientific">Manihot esculenta</name>
    <name type="common">Cassava</name>
    <name type="synonym">Jatropha manihot</name>
    <dbReference type="NCBI Taxonomy" id="3983"/>
    <lineage>
        <taxon>Eukaryota</taxon>
        <taxon>Viridiplantae</taxon>
        <taxon>Streptophyta</taxon>
        <taxon>Embryophyta</taxon>
        <taxon>Tracheophyta</taxon>
        <taxon>Spermatophyta</taxon>
        <taxon>Magnoliopsida</taxon>
        <taxon>eudicotyledons</taxon>
        <taxon>Gunneridae</taxon>
        <taxon>Pentapetalae</taxon>
        <taxon>rosids</taxon>
        <taxon>fabids</taxon>
        <taxon>Malpighiales</taxon>
        <taxon>Euphorbiaceae</taxon>
        <taxon>Crotonoideae</taxon>
        <taxon>Manihoteae</taxon>
        <taxon>Manihot</taxon>
    </lineage>
</organism>